<dbReference type="Pfam" id="PF14384">
    <property type="entry name" value="BrnA_antitoxin"/>
    <property type="match status" value="1"/>
</dbReference>
<keyword evidence="2" id="KW-1185">Reference proteome</keyword>
<dbReference type="Proteomes" id="UP000215027">
    <property type="component" value="Chromosome I"/>
</dbReference>
<reference evidence="1" key="1">
    <citation type="submission" date="2016-01" db="EMBL/GenBank/DDBJ databases">
        <authorList>
            <person name="Mcilroy J.S."/>
            <person name="Karst M S."/>
            <person name="Albertsen M."/>
        </authorList>
    </citation>
    <scope>NUCLEOTIDE SEQUENCE</scope>
    <source>
        <strain evidence="1">Cfx-K</strain>
    </source>
</reference>
<gene>
    <name evidence="1" type="ORF">CFX0092_A1586</name>
</gene>
<accession>A0A160T1K9</accession>
<dbReference type="AlphaFoldDB" id="A0A160T1K9"/>
<dbReference type="InterPro" id="IPR025528">
    <property type="entry name" value="BrnA_antitoxin"/>
</dbReference>
<protein>
    <recommendedName>
        <fullName evidence="3">3-oxoacyl-ACP synthase</fullName>
    </recommendedName>
</protein>
<dbReference type="EMBL" id="LN890655">
    <property type="protein sequence ID" value="CUS03464.2"/>
    <property type="molecule type" value="Genomic_DNA"/>
</dbReference>
<sequence>MTDWEKLDAMKDEDIDLSDAPEITPEMFAKAVVAHGLKPEIRKEQVTLRIDSDVLTWFREQGPGYQTKINRLLRAYVEAHQV</sequence>
<proteinExistence type="predicted"/>
<dbReference type="KEGG" id="pbf:CFX0092_A1586"/>
<organism evidence="1 2">
    <name type="scientific">Candidatus Promineifilum breve</name>
    <dbReference type="NCBI Taxonomy" id="1806508"/>
    <lineage>
        <taxon>Bacteria</taxon>
        <taxon>Bacillati</taxon>
        <taxon>Chloroflexota</taxon>
        <taxon>Ardenticatenia</taxon>
        <taxon>Candidatus Promineifilales</taxon>
        <taxon>Candidatus Promineifilaceae</taxon>
        <taxon>Candidatus Promineifilum</taxon>
    </lineage>
</organism>
<evidence type="ECO:0008006" key="3">
    <source>
        <dbReference type="Google" id="ProtNLM"/>
    </source>
</evidence>
<evidence type="ECO:0000313" key="1">
    <source>
        <dbReference type="EMBL" id="CUS03464.2"/>
    </source>
</evidence>
<name>A0A160T1K9_9CHLR</name>
<evidence type="ECO:0000313" key="2">
    <source>
        <dbReference type="Proteomes" id="UP000215027"/>
    </source>
</evidence>